<feature type="chain" id="PRO_5030861955" description="ZU5 domain-containing protein" evidence="1">
    <location>
        <begin position="26"/>
        <end position="926"/>
    </location>
</feature>
<dbReference type="GO" id="GO:0030246">
    <property type="term" value="F:carbohydrate binding"/>
    <property type="evidence" value="ECO:0007669"/>
    <property type="project" value="InterPro"/>
</dbReference>
<organism evidence="3 4">
    <name type="scientific">Desulfofervidus auxilii</name>
    <dbReference type="NCBI Taxonomy" id="1621989"/>
    <lineage>
        <taxon>Bacteria</taxon>
        <taxon>Pseudomonadati</taxon>
        <taxon>Thermodesulfobacteriota</taxon>
        <taxon>Candidatus Desulfofervidia</taxon>
        <taxon>Candidatus Desulfofervidales</taxon>
        <taxon>Candidatus Desulfofervidaceae</taxon>
        <taxon>Candidatus Desulfofervidus</taxon>
    </lineage>
</organism>
<dbReference type="Pfam" id="PF13620">
    <property type="entry name" value="CarboxypepD_reg"/>
    <property type="match status" value="3"/>
</dbReference>
<sequence length="926" mass="100365">MKRKVFSLGLSFLFLFFLVIGNLNAQTPYQMSQYLPMEQGDYWVYSGSEDGENYTEITIINGTETINGIETMRKITNEDYECLAWDGEGLKWYKEGEVDDEGDYMVFDSPVLLFPLQMEVGQQITASVSYSEYENGQFDETGSGSRTLTLVGLEDITVPAGTFTNCLKFTENISWQESEGDYGTIERTFWLAEGVGEVKSISTETEYEPEEGTETETRVRELTFASIGGKTYGHATIGIISGHVYQIDRVTPIGGAKVQAIGVSEGAGWGQAITSSDGSYNIILPPGDYKVRVSASGYAREYYDNVTPSHEAKIINVTEGSHIANIDFDLTEGGSISGHVYQSNGITPIAGAEVFVRPSKYFFDEGFCTTTASDGSYVITGLSLGQYKVRAEAPGYAKLRYYDSVYGWNNATSVIVTPPNNTPNIDINLEFAGSISGHIYASDGITPIQVSIIADPTSGGFEGIGAMSNEDGSYTIEGLPPVSYTVRIGEDLPGWYAGEFYNSKYTRSTADHVPVSAGVDTNNINFTLDEGGCITGHVFDEETGEPISGVQLGACLPNGDGVTPAPVTSYDGSYKINLKPGTYYINVFHTHGYIPEWYQDAYNMAYATPVEVEFHKETSGIDFYLARPGSISGHVYEEDGKTPIAGANLYAFPVDPHLIGSGANSKPDGSYTINGLPSGNYVVQAIASGYVMGSRDVKVDSPHETPDIDFTLAAYPYSLKIVGQQVIGSDGGTVLVTDTSSGILGAQVEIPADALSENTIIAISELVEEIPPFPEDIVGIGSPVHFGPEGLVFNKPVTIKIPYTEEDLENAGVSDPQELDVYTFNTSTLTWELVEGPKTVDEENMLIMIDVTHFSIFQLGVRKVAIQGDLDNDGDIDQNDLNILLTHRNQPASACPECDIDGDGVITVLDARKLVLLCTRPRCATE</sequence>
<dbReference type="EMBL" id="CP013015">
    <property type="protein sequence ID" value="AMM41867.1"/>
    <property type="molecule type" value="Genomic_DNA"/>
</dbReference>
<dbReference type="Gene3D" id="2.40.360.20">
    <property type="match status" value="1"/>
</dbReference>
<dbReference type="InterPro" id="IPR008969">
    <property type="entry name" value="CarboxyPept-like_regulatory"/>
</dbReference>
<dbReference type="Proteomes" id="UP000070560">
    <property type="component" value="Chromosome"/>
</dbReference>
<keyword evidence="4" id="KW-1185">Reference proteome</keyword>
<feature type="domain" description="ZU5" evidence="2">
    <location>
        <begin position="725"/>
        <end position="805"/>
    </location>
</feature>
<proteinExistence type="predicted"/>
<dbReference type="SUPFAM" id="SSF63446">
    <property type="entry name" value="Type I dockerin domain"/>
    <property type="match status" value="1"/>
</dbReference>
<evidence type="ECO:0000259" key="2">
    <source>
        <dbReference type="Pfam" id="PF00791"/>
    </source>
</evidence>
<accession>A0A7U4QM36</accession>
<dbReference type="OrthoDB" id="5619324at2"/>
<name>A0A7U4QM36_DESA2</name>
<dbReference type="RefSeq" id="WP_066065056.1">
    <property type="nucleotide sequence ID" value="NZ_CP013015.1"/>
</dbReference>
<dbReference type="Gene3D" id="2.60.40.1120">
    <property type="entry name" value="Carboxypeptidase-like, regulatory domain"/>
    <property type="match status" value="4"/>
</dbReference>
<protein>
    <recommendedName>
        <fullName evidence="2">ZU5 domain-containing protein</fullName>
    </recommendedName>
</protein>
<dbReference type="Gene3D" id="1.10.1330.10">
    <property type="entry name" value="Dockerin domain"/>
    <property type="match status" value="1"/>
</dbReference>
<dbReference type="InterPro" id="IPR036439">
    <property type="entry name" value="Dockerin_dom_sf"/>
</dbReference>
<dbReference type="InterPro" id="IPR013784">
    <property type="entry name" value="Carb-bd-like_fold"/>
</dbReference>
<dbReference type="Pfam" id="PF00791">
    <property type="entry name" value="ZU5"/>
    <property type="match status" value="1"/>
</dbReference>
<evidence type="ECO:0000256" key="1">
    <source>
        <dbReference type="SAM" id="SignalP"/>
    </source>
</evidence>
<dbReference type="AlphaFoldDB" id="A0A7U4QM36"/>
<dbReference type="GO" id="GO:0000272">
    <property type="term" value="P:polysaccharide catabolic process"/>
    <property type="evidence" value="ECO:0007669"/>
    <property type="project" value="InterPro"/>
</dbReference>
<feature type="signal peptide" evidence="1">
    <location>
        <begin position="1"/>
        <end position="25"/>
    </location>
</feature>
<gene>
    <name evidence="3" type="ORF">HS1_002079</name>
</gene>
<dbReference type="Gene3D" id="2.60.220.30">
    <property type="match status" value="1"/>
</dbReference>
<dbReference type="PROSITE" id="PS00018">
    <property type="entry name" value="EF_HAND_1"/>
    <property type="match status" value="1"/>
</dbReference>
<reference evidence="3 4" key="1">
    <citation type="submission" date="2015-10" db="EMBL/GenBank/DDBJ databases">
        <title>Candidatus Desulfofervidus auxilii, a hydrogenotrophic sulfate-reducing bacterium involved in the thermophilic anaerobic oxidation of methane.</title>
        <authorList>
            <person name="Krukenberg V."/>
            <person name="Richter M."/>
            <person name="Wegener G."/>
        </authorList>
    </citation>
    <scope>NUCLEOTIDE SEQUENCE [LARGE SCALE GENOMIC DNA]</scope>
    <source>
        <strain evidence="3 4">HS1</strain>
    </source>
</reference>
<keyword evidence="1" id="KW-0732">Signal</keyword>
<evidence type="ECO:0000313" key="4">
    <source>
        <dbReference type="Proteomes" id="UP000070560"/>
    </source>
</evidence>
<dbReference type="InterPro" id="IPR018247">
    <property type="entry name" value="EF_Hand_1_Ca_BS"/>
</dbReference>
<evidence type="ECO:0000313" key="3">
    <source>
        <dbReference type="EMBL" id="AMM41867.1"/>
    </source>
</evidence>
<dbReference type="InterPro" id="IPR000906">
    <property type="entry name" value="ZU5_dom"/>
</dbReference>
<dbReference type="SUPFAM" id="SSF49464">
    <property type="entry name" value="Carboxypeptidase regulatory domain-like"/>
    <property type="match status" value="2"/>
</dbReference>
<dbReference type="KEGG" id="daw:HS1_002079"/>
<dbReference type="SUPFAM" id="SSF49452">
    <property type="entry name" value="Starch-binding domain-like"/>
    <property type="match status" value="3"/>
</dbReference>